<protein>
    <submittedName>
        <fullName evidence="2">Formiminotetrahydrofolate cyclodeaminase</fullName>
    </submittedName>
</protein>
<dbReference type="Proteomes" id="UP001144471">
    <property type="component" value="Unassembled WGS sequence"/>
</dbReference>
<dbReference type="AlphaFoldDB" id="A0A9W6GNK5"/>
<evidence type="ECO:0000259" key="1">
    <source>
        <dbReference type="Pfam" id="PF04961"/>
    </source>
</evidence>
<name>A0A9W6GNK5_9FUSO</name>
<evidence type="ECO:0000313" key="2">
    <source>
        <dbReference type="EMBL" id="GLI57056.1"/>
    </source>
</evidence>
<sequence length="212" mass="23344">MKLVEKSVVDFIDEVDSASPAPGGGSVSALVGSLGASLSRMVGHLTVNKKKFKGYSEEIQWDFIQRFEELYNIKSELNVLVDRDTEAFNYVMAAFKLPKETEEEKAARNAAIEEATYKAIDVPMVIGELSYRGLELIEYFVEYGNKNAITDLGVSALLLASALEGAILNVKINLPGISDEEYVETTKKKCVELLEGGLEIKKRVLEGVETNL</sequence>
<keyword evidence="3" id="KW-1185">Reference proteome</keyword>
<gene>
    <name evidence="2" type="ORF">PM10SUCC1_25700</name>
</gene>
<dbReference type="Pfam" id="PF04961">
    <property type="entry name" value="FTCD_C"/>
    <property type="match status" value="1"/>
</dbReference>
<dbReference type="EMBL" id="BSDY01000012">
    <property type="protein sequence ID" value="GLI57056.1"/>
    <property type="molecule type" value="Genomic_DNA"/>
</dbReference>
<dbReference type="RefSeq" id="WP_281836503.1">
    <property type="nucleotide sequence ID" value="NZ_BSDY01000012.1"/>
</dbReference>
<accession>A0A9W6GNK5</accession>
<dbReference type="InterPro" id="IPR007044">
    <property type="entry name" value="Cyclodeamin/CycHdrlase"/>
</dbReference>
<organism evidence="2 3">
    <name type="scientific">Propionigenium maris DSM 9537</name>
    <dbReference type="NCBI Taxonomy" id="1123000"/>
    <lineage>
        <taxon>Bacteria</taxon>
        <taxon>Fusobacteriati</taxon>
        <taxon>Fusobacteriota</taxon>
        <taxon>Fusobacteriia</taxon>
        <taxon>Fusobacteriales</taxon>
        <taxon>Fusobacteriaceae</taxon>
        <taxon>Propionigenium</taxon>
    </lineage>
</organism>
<dbReference type="Gene3D" id="1.20.120.680">
    <property type="entry name" value="Formiminotetrahydrofolate cyclodeaminase monomer, up-and-down helical bundle"/>
    <property type="match status" value="1"/>
</dbReference>
<proteinExistence type="predicted"/>
<dbReference type="GO" id="GO:0003824">
    <property type="term" value="F:catalytic activity"/>
    <property type="evidence" value="ECO:0007669"/>
    <property type="project" value="InterPro"/>
</dbReference>
<feature type="domain" description="Cyclodeaminase/cyclohydrolase" evidence="1">
    <location>
        <begin position="8"/>
        <end position="190"/>
    </location>
</feature>
<reference evidence="2" key="1">
    <citation type="submission" date="2022-12" db="EMBL/GenBank/DDBJ databases">
        <title>Reference genome sequencing for broad-spectrum identification of bacterial and archaeal isolates by mass spectrometry.</title>
        <authorList>
            <person name="Sekiguchi Y."/>
            <person name="Tourlousse D.M."/>
        </authorList>
    </citation>
    <scope>NUCLEOTIDE SEQUENCE</scope>
    <source>
        <strain evidence="2">10succ1</strain>
    </source>
</reference>
<comment type="caution">
    <text evidence="2">The sequence shown here is derived from an EMBL/GenBank/DDBJ whole genome shotgun (WGS) entry which is preliminary data.</text>
</comment>
<evidence type="ECO:0000313" key="3">
    <source>
        <dbReference type="Proteomes" id="UP001144471"/>
    </source>
</evidence>
<dbReference type="InterPro" id="IPR036178">
    <property type="entry name" value="Formintransfe-cycloase-like_sf"/>
</dbReference>
<dbReference type="SUPFAM" id="SSF101262">
    <property type="entry name" value="Methenyltetrahydrofolate cyclohydrolase-like"/>
    <property type="match status" value="1"/>
</dbReference>